<feature type="transmembrane region" description="Helical" evidence="1">
    <location>
        <begin position="276"/>
        <end position="297"/>
    </location>
</feature>
<dbReference type="EMBL" id="CP017111">
    <property type="protein sequence ID" value="AOO65261.1"/>
    <property type="molecule type" value="Genomic_DNA"/>
</dbReference>
<dbReference type="PROSITE" id="PS50109">
    <property type="entry name" value="HIS_KIN"/>
    <property type="match status" value="1"/>
</dbReference>
<dbReference type="Gene3D" id="1.10.287.130">
    <property type="match status" value="1"/>
</dbReference>
<proteinExistence type="predicted"/>
<reference evidence="4" key="1">
    <citation type="submission" date="2016-08" db="EMBL/GenBank/DDBJ databases">
        <title>Complete genome sequence of the organohalide-respiring Epsilonproteobacterium Sulfurospirillum halorespirans.</title>
        <authorList>
            <person name="Goris T."/>
            <person name="Zimmermann J."/>
            <person name="Schenz B."/>
            <person name="Lemos M."/>
            <person name="Hackermueller J."/>
            <person name="Diekert G."/>
        </authorList>
    </citation>
    <scope>NUCLEOTIDE SEQUENCE [LARGE SCALE GENOMIC DNA]</scope>
    <source>
        <strain>DSM 13726</strain>
        <strain evidence="4">PCE-M2</strain>
    </source>
</reference>
<keyword evidence="1" id="KW-1133">Transmembrane helix</keyword>
<dbReference type="PATRIC" id="fig|1193502.14.peg.1507"/>
<name>A0A1D7TJS6_9BACT</name>
<dbReference type="SUPFAM" id="SSF55874">
    <property type="entry name" value="ATPase domain of HSP90 chaperone/DNA topoisomerase II/histidine kinase"/>
    <property type="match status" value="1"/>
</dbReference>
<dbReference type="SUPFAM" id="SSF47384">
    <property type="entry name" value="Homodimeric domain of signal transducing histidine kinase"/>
    <property type="match status" value="1"/>
</dbReference>
<dbReference type="Gene3D" id="3.30.450.20">
    <property type="entry name" value="PAS domain"/>
    <property type="match status" value="2"/>
</dbReference>
<dbReference type="Proteomes" id="UP000094609">
    <property type="component" value="Chromosome"/>
</dbReference>
<dbReference type="InterPro" id="IPR005467">
    <property type="entry name" value="His_kinase_dom"/>
</dbReference>
<dbReference type="Pfam" id="PF02518">
    <property type="entry name" value="HATPase_c"/>
    <property type="match status" value="1"/>
</dbReference>
<evidence type="ECO:0000313" key="3">
    <source>
        <dbReference type="EMBL" id="AOO65261.1"/>
    </source>
</evidence>
<keyword evidence="4" id="KW-1185">Reference proteome</keyword>
<dbReference type="InterPro" id="IPR036890">
    <property type="entry name" value="HATPase_C_sf"/>
</dbReference>
<feature type="transmembrane region" description="Helical" evidence="1">
    <location>
        <begin position="7"/>
        <end position="27"/>
    </location>
</feature>
<keyword evidence="1" id="KW-0472">Membrane</keyword>
<dbReference type="AlphaFoldDB" id="A0A1D7TJS6"/>
<keyword evidence="3" id="KW-0808">Transferase</keyword>
<evidence type="ECO:0000259" key="2">
    <source>
        <dbReference type="PROSITE" id="PS50109"/>
    </source>
</evidence>
<dbReference type="STRING" id="1193502.SHALO_1486"/>
<dbReference type="RefSeq" id="WP_025344656.1">
    <property type="nucleotide sequence ID" value="NZ_CP017111.1"/>
</dbReference>
<dbReference type="CDD" id="cd12912">
    <property type="entry name" value="PDC2_MCP_like"/>
    <property type="match status" value="1"/>
</dbReference>
<protein>
    <submittedName>
        <fullName evidence="3">Putative signal transduction histidine kinase</fullName>
    </submittedName>
</protein>
<dbReference type="PANTHER" id="PTHR43065:SF42">
    <property type="entry name" value="TWO-COMPONENT SENSOR PPRA"/>
    <property type="match status" value="1"/>
</dbReference>
<dbReference type="PANTHER" id="PTHR43065">
    <property type="entry name" value="SENSOR HISTIDINE KINASE"/>
    <property type="match status" value="1"/>
</dbReference>
<keyword evidence="3" id="KW-0418">Kinase</keyword>
<evidence type="ECO:0000256" key="1">
    <source>
        <dbReference type="SAM" id="Phobius"/>
    </source>
</evidence>
<dbReference type="InterPro" id="IPR003594">
    <property type="entry name" value="HATPase_dom"/>
</dbReference>
<dbReference type="GO" id="GO:0000155">
    <property type="term" value="F:phosphorelay sensor kinase activity"/>
    <property type="evidence" value="ECO:0007669"/>
    <property type="project" value="InterPro"/>
</dbReference>
<keyword evidence="1" id="KW-0812">Transmembrane</keyword>
<organism evidence="3 4">
    <name type="scientific">Sulfurospirillum halorespirans DSM 13726</name>
    <dbReference type="NCBI Taxonomy" id="1193502"/>
    <lineage>
        <taxon>Bacteria</taxon>
        <taxon>Pseudomonadati</taxon>
        <taxon>Campylobacterota</taxon>
        <taxon>Epsilonproteobacteria</taxon>
        <taxon>Campylobacterales</taxon>
        <taxon>Sulfurospirillaceae</taxon>
        <taxon>Sulfurospirillum</taxon>
    </lineage>
</organism>
<sequence length="560" mass="63316">MKLEKKIILSIMGGMLLGFTAFLSINYSMMYETTSTEIYDKLKGKSADLTRDIEEWLGDKQRTALALARRAQNLQDRSPANVRNYLYLVNQSANIDASMVYYKGQTLIHTEPDWALTPQEEEANMPYQTMLANGFNPTISKVFKSPINKIDNMVAAIAPFNGDSVATLVVEIKDVEEKVSSSNLDGGFAALIDVDRRLLVDPNPNFIGKKISEFNPELGWMEEKIFALKSGYIEYLVKGKVYLAFFDTIESTGWKVVLTLKKETAFANLTVQTKKLILISVIFFILGAIFIVIINILHEYWRREIELKRDEYEFILAHRSRISEIGELISGINHQLHQPLNSLSLLSSSMLSKSKNKTLTSEVLEENLIMSQKAIALMSTTIGMFRNFYRFDGNATTFCLKQCIDGVLQVLYIDFSRHNISVEIDCDRCDMLNITSVDNFIQQVLLVLLQNAKEALLMTNDRIDNKIQIHVSLDGELVNVDIADWGEGISKAIEEKLFDNIKSSKKTLGSGIGLYFARKLAREKLKGDLVLVQSSMPTIFRFSFKNYLSPKEQNDASANA</sequence>
<gene>
    <name evidence="3" type="ORF">SHALO_1486</name>
</gene>
<dbReference type="Gene3D" id="3.30.565.10">
    <property type="entry name" value="Histidine kinase-like ATPase, C-terminal domain"/>
    <property type="match status" value="1"/>
</dbReference>
<dbReference type="KEGG" id="shal:SHALO_1486"/>
<dbReference type="SMART" id="SM00387">
    <property type="entry name" value="HATPase_c"/>
    <property type="match status" value="1"/>
</dbReference>
<feature type="domain" description="Histidine kinase" evidence="2">
    <location>
        <begin position="331"/>
        <end position="548"/>
    </location>
</feature>
<dbReference type="InterPro" id="IPR036097">
    <property type="entry name" value="HisK_dim/P_sf"/>
</dbReference>
<evidence type="ECO:0000313" key="4">
    <source>
        <dbReference type="Proteomes" id="UP000094609"/>
    </source>
</evidence>
<accession>A0A1D7TJS6</accession>